<feature type="domain" description="Nudix hydrolase" evidence="2">
    <location>
        <begin position="17"/>
        <end position="161"/>
    </location>
</feature>
<dbReference type="PROSITE" id="PS51462">
    <property type="entry name" value="NUDIX"/>
    <property type="match status" value="1"/>
</dbReference>
<dbReference type="EMBL" id="JBBKAM010000002">
    <property type="protein sequence ID" value="MEJ8640541.1"/>
    <property type="molecule type" value="Genomic_DNA"/>
</dbReference>
<name>A0ABU8TY43_9ACTN</name>
<evidence type="ECO:0000259" key="2">
    <source>
        <dbReference type="PROSITE" id="PS51462"/>
    </source>
</evidence>
<keyword evidence="1" id="KW-0378">Hydrolase</keyword>
<keyword evidence="4" id="KW-1185">Reference proteome</keyword>
<gene>
    <name evidence="3" type="ORF">WKI68_02050</name>
</gene>
<dbReference type="PANTHER" id="PTHR43736">
    <property type="entry name" value="ADP-RIBOSE PYROPHOSPHATASE"/>
    <property type="match status" value="1"/>
</dbReference>
<evidence type="ECO:0000256" key="1">
    <source>
        <dbReference type="ARBA" id="ARBA00022801"/>
    </source>
</evidence>
<dbReference type="PROSITE" id="PS00893">
    <property type="entry name" value="NUDIX_BOX"/>
    <property type="match status" value="1"/>
</dbReference>
<evidence type="ECO:0000313" key="3">
    <source>
        <dbReference type="EMBL" id="MEJ8640541.1"/>
    </source>
</evidence>
<sequence length="183" mass="19863">MTSMTSILATSEAPFSRIKIRAGAVVFCGNEVALIRRDRADSTHYSPPGGNVEDGEDLVAALSRELSEELGLDVDRAEGGDLLWVIDQRVTRPGPTPPPRKLHLIYRLHISPELRDTLAEQELDELPDGSHGVGVIEWIDHRETAELPIFPPIGPALAALADPRAGVADAALDAVTDENYTWV</sequence>
<accession>A0ABU8TY43</accession>
<dbReference type="Pfam" id="PF00293">
    <property type="entry name" value="NUDIX"/>
    <property type="match status" value="1"/>
</dbReference>
<dbReference type="SUPFAM" id="SSF55811">
    <property type="entry name" value="Nudix"/>
    <property type="match status" value="1"/>
</dbReference>
<protein>
    <submittedName>
        <fullName evidence="3">NUDIX domain-containing protein</fullName>
    </submittedName>
</protein>
<evidence type="ECO:0000313" key="4">
    <source>
        <dbReference type="Proteomes" id="UP001382904"/>
    </source>
</evidence>
<comment type="caution">
    <text evidence="3">The sequence shown here is derived from an EMBL/GenBank/DDBJ whole genome shotgun (WGS) entry which is preliminary data.</text>
</comment>
<dbReference type="Proteomes" id="UP001382904">
    <property type="component" value="Unassembled WGS sequence"/>
</dbReference>
<dbReference type="InterPro" id="IPR020084">
    <property type="entry name" value="NUDIX_hydrolase_CS"/>
</dbReference>
<organism evidence="3 4">
    <name type="scientific">Streptomyces caledonius</name>
    <dbReference type="NCBI Taxonomy" id="3134107"/>
    <lineage>
        <taxon>Bacteria</taxon>
        <taxon>Bacillati</taxon>
        <taxon>Actinomycetota</taxon>
        <taxon>Actinomycetes</taxon>
        <taxon>Kitasatosporales</taxon>
        <taxon>Streptomycetaceae</taxon>
        <taxon>Streptomyces</taxon>
    </lineage>
</organism>
<dbReference type="InterPro" id="IPR015797">
    <property type="entry name" value="NUDIX_hydrolase-like_dom_sf"/>
</dbReference>
<dbReference type="PANTHER" id="PTHR43736:SF2">
    <property type="entry name" value="MUTT_NUDIX FAMILY PROTEIN"/>
    <property type="match status" value="1"/>
</dbReference>
<proteinExistence type="predicted"/>
<dbReference type="InterPro" id="IPR000086">
    <property type="entry name" value="NUDIX_hydrolase_dom"/>
</dbReference>
<reference evidence="3 4" key="1">
    <citation type="submission" date="2024-03" db="EMBL/GenBank/DDBJ databases">
        <title>Novel Streptomyces species of biotechnological and ecological value are a feature of Machair soil.</title>
        <authorList>
            <person name="Prole J.R."/>
            <person name="Goodfellow M."/>
            <person name="Allenby N."/>
            <person name="Ward A.C."/>
        </authorList>
    </citation>
    <scope>NUCLEOTIDE SEQUENCE [LARGE SCALE GENOMIC DNA]</scope>
    <source>
        <strain evidence="3 4">MS1.HAVA.3</strain>
    </source>
</reference>
<dbReference type="Gene3D" id="3.90.79.10">
    <property type="entry name" value="Nucleoside Triphosphate Pyrophosphohydrolase"/>
    <property type="match status" value="1"/>
</dbReference>